<dbReference type="PANTHER" id="PTHR43490">
    <property type="entry name" value="(+)-NEOMENTHOL DEHYDROGENASE"/>
    <property type="match status" value="1"/>
</dbReference>
<evidence type="ECO:0000313" key="4">
    <source>
        <dbReference type="EMBL" id="GJT97593.1"/>
    </source>
</evidence>
<reference evidence="4" key="2">
    <citation type="submission" date="2022-01" db="EMBL/GenBank/DDBJ databases">
        <authorList>
            <person name="Yamashiro T."/>
            <person name="Shiraishi A."/>
            <person name="Satake H."/>
            <person name="Nakayama K."/>
        </authorList>
    </citation>
    <scope>NUCLEOTIDE SEQUENCE</scope>
</reference>
<proteinExistence type="inferred from homology"/>
<dbReference type="PANTHER" id="PTHR43490:SF135">
    <property type="entry name" value="OS02G0640800 PROTEIN"/>
    <property type="match status" value="1"/>
</dbReference>
<gene>
    <name evidence="4" type="ORF">Tco_1093111</name>
</gene>
<name>A0ABQ5IBR5_9ASTR</name>
<dbReference type="SUPFAM" id="SSF51735">
    <property type="entry name" value="NAD(P)-binding Rossmann-fold domains"/>
    <property type="match status" value="2"/>
</dbReference>
<dbReference type="InterPro" id="IPR036291">
    <property type="entry name" value="NAD(P)-bd_dom_sf"/>
</dbReference>
<keyword evidence="2" id="KW-0521">NADP</keyword>
<dbReference type="Gene3D" id="3.40.50.720">
    <property type="entry name" value="NAD(P)-binding Rossmann-like Domain"/>
    <property type="match status" value="2"/>
</dbReference>
<reference evidence="4" key="1">
    <citation type="journal article" date="2022" name="Int. J. Mol. Sci.">
        <title>Draft Genome of Tanacetum Coccineum: Genomic Comparison of Closely Related Tanacetum-Family Plants.</title>
        <authorList>
            <person name="Yamashiro T."/>
            <person name="Shiraishi A."/>
            <person name="Nakayama K."/>
            <person name="Satake H."/>
        </authorList>
    </citation>
    <scope>NUCLEOTIDE SEQUENCE</scope>
</reference>
<dbReference type="InterPro" id="IPR002347">
    <property type="entry name" value="SDR_fam"/>
</dbReference>
<protein>
    <submittedName>
        <fullName evidence="4">Glucose/ribitol dehydrogenase</fullName>
    </submittedName>
</protein>
<comment type="caution">
    <text evidence="4">The sequence shown here is derived from an EMBL/GenBank/DDBJ whole genome shotgun (WGS) entry which is preliminary data.</text>
</comment>
<keyword evidence="3" id="KW-0560">Oxidoreductase</keyword>
<dbReference type="EMBL" id="BQNB010020594">
    <property type="protein sequence ID" value="GJT97593.1"/>
    <property type="molecule type" value="Genomic_DNA"/>
</dbReference>
<evidence type="ECO:0000256" key="3">
    <source>
        <dbReference type="ARBA" id="ARBA00023002"/>
    </source>
</evidence>
<evidence type="ECO:0000256" key="1">
    <source>
        <dbReference type="ARBA" id="ARBA00006484"/>
    </source>
</evidence>
<accession>A0ABQ5IBR5</accession>
<organism evidence="4 5">
    <name type="scientific">Tanacetum coccineum</name>
    <dbReference type="NCBI Taxonomy" id="301880"/>
    <lineage>
        <taxon>Eukaryota</taxon>
        <taxon>Viridiplantae</taxon>
        <taxon>Streptophyta</taxon>
        <taxon>Embryophyta</taxon>
        <taxon>Tracheophyta</taxon>
        <taxon>Spermatophyta</taxon>
        <taxon>Magnoliopsida</taxon>
        <taxon>eudicotyledons</taxon>
        <taxon>Gunneridae</taxon>
        <taxon>Pentapetalae</taxon>
        <taxon>asterids</taxon>
        <taxon>campanulids</taxon>
        <taxon>Asterales</taxon>
        <taxon>Asteraceae</taxon>
        <taxon>Asteroideae</taxon>
        <taxon>Anthemideae</taxon>
        <taxon>Anthemidinae</taxon>
        <taxon>Tanacetum</taxon>
    </lineage>
</organism>
<comment type="similarity">
    <text evidence="1">Belongs to the short-chain dehydrogenases/reductases (SDR) family.</text>
</comment>
<dbReference type="Proteomes" id="UP001151760">
    <property type="component" value="Unassembled WGS sequence"/>
</dbReference>
<keyword evidence="5" id="KW-1185">Reference proteome</keyword>
<sequence length="283" mass="31196">MSAYKVSKAALNAYTRLTAKKFPKIIVNCVHPGYVVTDMTSQTGFITVEDGAKGPVMAALLPNVGPSGINNAAEIGIIMHEEFQTGGGFLQVADKKAYLLTNVIEEPYELGEQCLKTNYYATKAVTEALLPLLHLSKSPRIVNITSTYGDLYFLHNKKLKEELQDIENLTEERIDEIIKWFLLDFKTAKLQENGWPLTVSAYKVSKAALNAYTRLLAKKFKNIIVNCVHPGYVLTDMTFQTGFITVEEGAKGPVMAALLTNDGPSGVYFNQTKIAPFFATNGL</sequence>
<evidence type="ECO:0000256" key="2">
    <source>
        <dbReference type="ARBA" id="ARBA00022857"/>
    </source>
</evidence>
<evidence type="ECO:0000313" key="5">
    <source>
        <dbReference type="Proteomes" id="UP001151760"/>
    </source>
</evidence>
<dbReference type="Pfam" id="PF13561">
    <property type="entry name" value="adh_short_C2"/>
    <property type="match status" value="2"/>
</dbReference>
<dbReference type="PRINTS" id="PR00081">
    <property type="entry name" value="GDHRDH"/>
</dbReference>